<organism evidence="1">
    <name type="scientific">Arundo donax</name>
    <name type="common">Giant reed</name>
    <name type="synonym">Donax arundinaceus</name>
    <dbReference type="NCBI Taxonomy" id="35708"/>
    <lineage>
        <taxon>Eukaryota</taxon>
        <taxon>Viridiplantae</taxon>
        <taxon>Streptophyta</taxon>
        <taxon>Embryophyta</taxon>
        <taxon>Tracheophyta</taxon>
        <taxon>Spermatophyta</taxon>
        <taxon>Magnoliopsida</taxon>
        <taxon>Liliopsida</taxon>
        <taxon>Poales</taxon>
        <taxon>Poaceae</taxon>
        <taxon>PACMAD clade</taxon>
        <taxon>Arundinoideae</taxon>
        <taxon>Arundineae</taxon>
        <taxon>Arundo</taxon>
    </lineage>
</organism>
<dbReference type="EMBL" id="GBRH01237051">
    <property type="protein sequence ID" value="JAD60844.1"/>
    <property type="molecule type" value="Transcribed_RNA"/>
</dbReference>
<accession>A0A0A9BA31</accession>
<proteinExistence type="predicted"/>
<reference evidence="1" key="1">
    <citation type="submission" date="2014-09" db="EMBL/GenBank/DDBJ databases">
        <authorList>
            <person name="Magalhaes I.L.F."/>
            <person name="Oliveira U."/>
            <person name="Santos F.R."/>
            <person name="Vidigal T.H.D.A."/>
            <person name="Brescovit A.D."/>
            <person name="Santos A.J."/>
        </authorList>
    </citation>
    <scope>NUCLEOTIDE SEQUENCE</scope>
    <source>
        <tissue evidence="1">Shoot tissue taken approximately 20 cm above the soil surface</tissue>
    </source>
</reference>
<reference evidence="1" key="2">
    <citation type="journal article" date="2015" name="Data Brief">
        <title>Shoot transcriptome of the giant reed, Arundo donax.</title>
        <authorList>
            <person name="Barrero R.A."/>
            <person name="Guerrero F.D."/>
            <person name="Moolhuijzen P."/>
            <person name="Goolsby J.A."/>
            <person name="Tidwell J."/>
            <person name="Bellgard S.E."/>
            <person name="Bellgard M.I."/>
        </authorList>
    </citation>
    <scope>NUCLEOTIDE SEQUENCE</scope>
    <source>
        <tissue evidence="1">Shoot tissue taken approximately 20 cm above the soil surface</tissue>
    </source>
</reference>
<sequence length="29" mass="3394">MAAKYRHARILGHCRASRARWDGGGRKRR</sequence>
<protein>
    <submittedName>
        <fullName evidence="1">Uncharacterized protein</fullName>
    </submittedName>
</protein>
<evidence type="ECO:0000313" key="1">
    <source>
        <dbReference type="EMBL" id="JAD60844.1"/>
    </source>
</evidence>
<name>A0A0A9BA31_ARUDO</name>
<dbReference type="AlphaFoldDB" id="A0A0A9BA31"/>